<dbReference type="InterPro" id="IPR036612">
    <property type="entry name" value="KH_dom_type_1_sf"/>
</dbReference>
<protein>
    <recommendedName>
        <fullName evidence="2">K Homology domain-containing protein</fullName>
    </recommendedName>
</protein>
<dbReference type="Pfam" id="PF00013">
    <property type="entry name" value="KH_1"/>
    <property type="match status" value="1"/>
</dbReference>
<dbReference type="InterPro" id="IPR056553">
    <property type="entry name" value="KH_Mug60-KHD4"/>
</dbReference>
<dbReference type="GO" id="GO:0003723">
    <property type="term" value="F:RNA binding"/>
    <property type="evidence" value="ECO:0007669"/>
    <property type="project" value="UniProtKB-UniRule"/>
</dbReference>
<dbReference type="CDD" id="cd22453">
    <property type="entry name" value="KH-I_MUG60_like"/>
    <property type="match status" value="1"/>
</dbReference>
<dbReference type="Gene3D" id="3.30.1370.10">
    <property type="entry name" value="K Homology domain, type 1"/>
    <property type="match status" value="1"/>
</dbReference>
<dbReference type="Proteomes" id="UP000603453">
    <property type="component" value="Unassembled WGS sequence"/>
</dbReference>
<dbReference type="AlphaFoldDB" id="A0A8H7RR74"/>
<evidence type="ECO:0000256" key="1">
    <source>
        <dbReference type="PROSITE-ProRule" id="PRU00117"/>
    </source>
</evidence>
<feature type="domain" description="K Homology" evidence="2">
    <location>
        <begin position="141"/>
        <end position="217"/>
    </location>
</feature>
<keyword evidence="1" id="KW-0694">RNA-binding</keyword>
<dbReference type="InterPro" id="IPR004087">
    <property type="entry name" value="KH_dom"/>
</dbReference>
<feature type="domain" description="K Homology" evidence="2">
    <location>
        <begin position="356"/>
        <end position="422"/>
    </location>
</feature>
<dbReference type="EMBL" id="JAEPRD010000001">
    <property type="protein sequence ID" value="KAG2214288.1"/>
    <property type="molecule type" value="Genomic_DNA"/>
</dbReference>
<comment type="caution">
    <text evidence="3">The sequence shown here is derived from an EMBL/GenBank/DDBJ whole genome shotgun (WGS) entry which is preliminary data.</text>
</comment>
<evidence type="ECO:0000259" key="2">
    <source>
        <dbReference type="SMART" id="SM00322"/>
    </source>
</evidence>
<dbReference type="PROSITE" id="PS50084">
    <property type="entry name" value="KH_TYPE_1"/>
    <property type="match status" value="1"/>
</dbReference>
<feature type="domain" description="K Homology" evidence="2">
    <location>
        <begin position="424"/>
        <end position="501"/>
    </location>
</feature>
<dbReference type="SMART" id="SM00322">
    <property type="entry name" value="KH"/>
    <property type="match status" value="3"/>
</dbReference>
<dbReference type="Pfam" id="PF24563">
    <property type="entry name" value="KH_Mug60-KHD4"/>
    <property type="match status" value="1"/>
</dbReference>
<accession>A0A8H7RR74</accession>
<name>A0A8H7RR74_9FUNG</name>
<evidence type="ECO:0000313" key="4">
    <source>
        <dbReference type="Proteomes" id="UP000603453"/>
    </source>
</evidence>
<sequence length="957" mass="109055">MPHLTTYSFCFDNLNNTTILRDRLKLLYPQLNSIFLSHSNKYSCLTISGSATHIANARADVLKLQPIEVTLSIHSLYPGLAYRNIARNKLHEQLESVGLKREIKVVVDYNQIVIRLIGPVDKVELARIDVLVFFDHLLGLQCQSIRMPLYTLNILASRRHGYLLSIMEETGSNIYLPSPWSKITQPSVAESESIIHVTGNTIEEVQKATSLLKKMLPQKIKLMCNSQSVLNPRKRDWLLLYKKQDLTKIMRDNGSYISFSTFGSEKSQIQVYAENNINVERTLRSLNYLTSHIFQAMIYVNTVQSADLVARLSQDSGAEVIYRTDVNQFEITGSKEQIQSAVQIIRGLPISQEQHKSVIFSIELALDQREFISGKKNGKINKIMKSCDAEIQFEAFNDFNFIITIESEDFFKAKDGLDSLQNELPAEISFFVPEICHRRIIGVAGKNIQRVMKQYGVYVKFSSNDELATFGGYFENEHNVVARTPEKNIHSLQKLKAAVMEFITFQKDRDYVSRSEYVPTYAQRNIFYLNGKYLRDKGRLYNSKIIWPERNGTDHVLIIGPQSHIEEMQSRVQSLLPQFIDIQVPASVVLETILESPQIEDLQDKIYTKTAVFLILPETLVTTHSTTEDAVLKIQGRNTSISLFAANDCRVLTFKLCFDTNSKNALSKARHMFDAFMDSRSVPVDDTLHNNTFNGSPSPEDIRHISPSVMHHIDHPESYEGGHTKNNNVTELMEPRRSSNPHFFQQTPKKSLSHSKQDAIHFFGNSKRNFEQPSNDEFNVWSENPISHESQKNMSNFESHNDMSFRARSSRNTGTYEGSKAQQFYYPRPELKPNFSTSSASNRFANNTTNDLNYNMNNNYYQIGQHGDYLPSPSSSTSGSDNPFAPIGYSRQRSTSLLPTIGSHHISTSSHLVNNNEMKNTNSFSAYPLYVPSSSRVSVATPNDYYMMNSRLYPLES</sequence>
<dbReference type="InterPro" id="IPR004088">
    <property type="entry name" value="KH_dom_type_1"/>
</dbReference>
<gene>
    <name evidence="3" type="ORF">INT47_000844</name>
</gene>
<organism evidence="3 4">
    <name type="scientific">Mucor saturninus</name>
    <dbReference type="NCBI Taxonomy" id="64648"/>
    <lineage>
        <taxon>Eukaryota</taxon>
        <taxon>Fungi</taxon>
        <taxon>Fungi incertae sedis</taxon>
        <taxon>Mucoromycota</taxon>
        <taxon>Mucoromycotina</taxon>
        <taxon>Mucoromycetes</taxon>
        <taxon>Mucorales</taxon>
        <taxon>Mucorineae</taxon>
        <taxon>Mucoraceae</taxon>
        <taxon>Mucor</taxon>
    </lineage>
</organism>
<dbReference type="OrthoDB" id="271862at2759"/>
<reference evidence="3" key="1">
    <citation type="submission" date="2020-12" db="EMBL/GenBank/DDBJ databases">
        <title>Metabolic potential, ecology and presence of endohyphal bacteria is reflected in genomic diversity of Mucoromycotina.</title>
        <authorList>
            <person name="Muszewska A."/>
            <person name="Okrasinska A."/>
            <person name="Steczkiewicz K."/>
            <person name="Drgas O."/>
            <person name="Orlowska M."/>
            <person name="Perlinska-Lenart U."/>
            <person name="Aleksandrzak-Piekarczyk T."/>
            <person name="Szatraj K."/>
            <person name="Zielenkiewicz U."/>
            <person name="Pilsyk S."/>
            <person name="Malc E."/>
            <person name="Mieczkowski P."/>
            <person name="Kruszewska J.S."/>
            <person name="Biernat P."/>
            <person name="Pawlowska J."/>
        </authorList>
    </citation>
    <scope>NUCLEOTIDE SEQUENCE</scope>
    <source>
        <strain evidence="3">WA0000017839</strain>
    </source>
</reference>
<dbReference type="SUPFAM" id="SSF54791">
    <property type="entry name" value="Eukaryotic type KH-domain (KH-domain type I)"/>
    <property type="match status" value="1"/>
</dbReference>
<feature type="non-terminal residue" evidence="3">
    <location>
        <position position="1"/>
    </location>
</feature>
<keyword evidence="4" id="KW-1185">Reference proteome</keyword>
<evidence type="ECO:0000313" key="3">
    <source>
        <dbReference type="EMBL" id="KAG2214288.1"/>
    </source>
</evidence>
<proteinExistence type="predicted"/>